<reference evidence="2 3" key="1">
    <citation type="submission" date="2019-03" db="EMBL/GenBank/DDBJ databases">
        <title>Genomic Encyclopedia of Type Strains, Phase IV (KMG-IV): sequencing the most valuable type-strain genomes for metagenomic binning, comparative biology and taxonomic classification.</title>
        <authorList>
            <person name="Goeker M."/>
        </authorList>
    </citation>
    <scope>NUCLEOTIDE SEQUENCE [LARGE SCALE GENOMIC DNA]</scope>
    <source>
        <strain evidence="2 3">DSM 25287</strain>
    </source>
</reference>
<keyword evidence="3" id="KW-1185">Reference proteome</keyword>
<organism evidence="2 3">
    <name type="scientific">Plasticicumulans lactativorans</name>
    <dbReference type="NCBI Taxonomy" id="1133106"/>
    <lineage>
        <taxon>Bacteria</taxon>
        <taxon>Pseudomonadati</taxon>
        <taxon>Pseudomonadota</taxon>
        <taxon>Gammaproteobacteria</taxon>
        <taxon>Candidatus Competibacteraceae</taxon>
        <taxon>Plasticicumulans</taxon>
    </lineage>
</organism>
<evidence type="ECO:0000313" key="3">
    <source>
        <dbReference type="Proteomes" id="UP000295765"/>
    </source>
</evidence>
<evidence type="ECO:0000313" key="2">
    <source>
        <dbReference type="EMBL" id="TCO78096.1"/>
    </source>
</evidence>
<gene>
    <name evidence="2" type="ORF">EV699_12413</name>
</gene>
<accession>A0A4R2L2U4</accession>
<dbReference type="Proteomes" id="UP000295765">
    <property type="component" value="Unassembled WGS sequence"/>
</dbReference>
<proteinExistence type="predicted"/>
<evidence type="ECO:0000256" key="1">
    <source>
        <dbReference type="SAM" id="MobiDB-lite"/>
    </source>
</evidence>
<feature type="region of interest" description="Disordered" evidence="1">
    <location>
        <begin position="1"/>
        <end position="39"/>
    </location>
</feature>
<dbReference type="EMBL" id="SLWY01000024">
    <property type="protein sequence ID" value="TCO78096.1"/>
    <property type="molecule type" value="Genomic_DNA"/>
</dbReference>
<name>A0A4R2L2U4_9GAMM</name>
<comment type="caution">
    <text evidence="2">The sequence shown here is derived from an EMBL/GenBank/DDBJ whole genome shotgun (WGS) entry which is preliminary data.</text>
</comment>
<sequence length="49" mass="4886">MPDSAVAVDATPPCRRGRMRATGPAAGGAGRPVPPTGLGTAFDRLPLQA</sequence>
<dbReference type="RefSeq" id="WP_165904194.1">
    <property type="nucleotide sequence ID" value="NZ_SLWY01000024.1"/>
</dbReference>
<protein>
    <submittedName>
        <fullName evidence="2">Uncharacterized protein</fullName>
    </submittedName>
</protein>
<dbReference type="AlphaFoldDB" id="A0A4R2L2U4"/>